<gene>
    <name evidence="2" type="ORF">EYH37_06065</name>
</gene>
<protein>
    <submittedName>
        <fullName evidence="2">Uncharacterized protein</fullName>
    </submittedName>
</protein>
<proteinExistence type="predicted"/>
<evidence type="ECO:0000313" key="3">
    <source>
        <dbReference type="Proteomes" id="UP000606463"/>
    </source>
</evidence>
<dbReference type="AlphaFoldDB" id="A0A9D1CFT3"/>
<name>A0A9D1CFT3_AQUAO</name>
<comment type="caution">
    <text evidence="2">The sequence shown here is derived from an EMBL/GenBank/DDBJ whole genome shotgun (WGS) entry which is preliminary data.</text>
</comment>
<sequence>MFPNWLRLIIVSLLTLLVINLFLNLPQKLREEGLSQVAVLLPNRTYSCEVERVENCKLFCYELNTATLLCLKPAKCNSLQGLKKGDKVTFEVENLPYYNNGCAPIKIIRP</sequence>
<feature type="transmembrane region" description="Helical" evidence="1">
    <location>
        <begin position="6"/>
        <end position="25"/>
    </location>
</feature>
<dbReference type="Proteomes" id="UP000606463">
    <property type="component" value="Unassembled WGS sequence"/>
</dbReference>
<dbReference type="EMBL" id="DQVE01000061">
    <property type="protein sequence ID" value="HIP98904.1"/>
    <property type="molecule type" value="Genomic_DNA"/>
</dbReference>
<keyword evidence="1" id="KW-0472">Membrane</keyword>
<keyword evidence="1" id="KW-0812">Transmembrane</keyword>
<evidence type="ECO:0000256" key="1">
    <source>
        <dbReference type="SAM" id="Phobius"/>
    </source>
</evidence>
<accession>A0A9D1CFT3</accession>
<keyword evidence="1" id="KW-1133">Transmembrane helix</keyword>
<reference evidence="2" key="1">
    <citation type="journal article" date="2020" name="ISME J.">
        <title>Gammaproteobacteria mediating utilization of methyl-, sulfur- and petroleum organic compounds in deep ocean hydrothermal plumes.</title>
        <authorList>
            <person name="Zhou Z."/>
            <person name="Liu Y."/>
            <person name="Pan J."/>
            <person name="Cron B.R."/>
            <person name="Toner B.M."/>
            <person name="Anantharaman K."/>
            <person name="Breier J.A."/>
            <person name="Dick G.J."/>
            <person name="Li M."/>
        </authorList>
    </citation>
    <scope>NUCLEOTIDE SEQUENCE</scope>
    <source>
        <strain evidence="2">SZUA-1501</strain>
    </source>
</reference>
<evidence type="ECO:0000313" key="2">
    <source>
        <dbReference type="EMBL" id="HIP98904.1"/>
    </source>
</evidence>
<organism evidence="2 3">
    <name type="scientific">Aquifex aeolicus</name>
    <dbReference type="NCBI Taxonomy" id="63363"/>
    <lineage>
        <taxon>Bacteria</taxon>
        <taxon>Pseudomonadati</taxon>
        <taxon>Aquificota</taxon>
        <taxon>Aquificia</taxon>
        <taxon>Aquificales</taxon>
        <taxon>Aquificaceae</taxon>
        <taxon>Aquifex</taxon>
    </lineage>
</organism>